<sequence>MSSDPQSQLSAAFQQSWPNLSSAIEGHQFPDDSNPTPLLTSIASTIDTPEKNMFCSLLLCFDSKFGVLKSQLELKGKKVSKLNSDLGAAQRQVEELRTALSHAHKEIAVILDRSTDNDKISFLNDKISSLQSEVNTLQATFNAKGISTSKTADVATSIPRRTRSDPEKFSGAQKDTEKRQIMYESWKTQVQQVLLVDGGCFLDSFNLISYITSQLTGKAWMAVQDGVRTLNSHPNDPQKWPWRTSIDLWDTLDRRYILLDSTQTAKNALDTLYQDKSAYRDFKADFDHYAERARYDNRSKVDLLRKRLNKKITSVIDNQVNLPNADDYAGWSEMINSIARNLQQQEHVAKLQTPSITRPSDPHVISTAPELEDPMPMDLSRMRLSASERTYRLENGLCVACGEKGHIAKDHHRKINPIPMPKRHNNQPTPRREDNLYRAPISNKNNPPNPRNTPLHYTQPLPVPMAYYPSQFFPQQLPQNFQPSYFQAQTQAQLRAMDEPYDSGNDVRSETPSNDNSVSVKYNQLKDQPLA</sequence>
<dbReference type="Gene3D" id="1.20.1170.10">
    <property type="match status" value="1"/>
</dbReference>
<dbReference type="EMBL" id="JNVN01002177">
    <property type="protein sequence ID" value="KHJ32320.1"/>
    <property type="molecule type" value="Genomic_DNA"/>
</dbReference>
<feature type="region of interest" description="Disordered" evidence="2">
    <location>
        <begin position="152"/>
        <end position="174"/>
    </location>
</feature>
<keyword evidence="1" id="KW-0175">Coiled coil</keyword>
<gene>
    <name evidence="3" type="ORF">EV44_g3888</name>
</gene>
<evidence type="ECO:0000256" key="1">
    <source>
        <dbReference type="SAM" id="Coils"/>
    </source>
</evidence>
<dbReference type="Proteomes" id="UP000030854">
    <property type="component" value="Unassembled WGS sequence"/>
</dbReference>
<evidence type="ECO:0000313" key="4">
    <source>
        <dbReference type="Proteomes" id="UP000030854"/>
    </source>
</evidence>
<feature type="compositionally biased region" description="Polar residues" evidence="2">
    <location>
        <begin position="510"/>
        <end position="531"/>
    </location>
</feature>
<reference evidence="3 4" key="1">
    <citation type="journal article" date="2014" name="BMC Genomics">
        <title>Adaptive genomic structural variation in the grape powdery mildew pathogen, Erysiphe necator.</title>
        <authorList>
            <person name="Jones L."/>
            <person name="Riaz S."/>
            <person name="Morales-Cruz A."/>
            <person name="Amrine K.C."/>
            <person name="McGuire B."/>
            <person name="Gubler W.D."/>
            <person name="Walker M.A."/>
            <person name="Cantu D."/>
        </authorList>
    </citation>
    <scope>NUCLEOTIDE SEQUENCE [LARGE SCALE GENOMIC DNA]</scope>
    <source>
        <strain evidence="4">c</strain>
    </source>
</reference>
<feature type="compositionally biased region" description="Basic and acidic residues" evidence="2">
    <location>
        <begin position="162"/>
        <end position="174"/>
    </location>
</feature>
<feature type="region of interest" description="Disordered" evidence="2">
    <location>
        <begin position="354"/>
        <end position="375"/>
    </location>
</feature>
<evidence type="ECO:0000256" key="2">
    <source>
        <dbReference type="SAM" id="MobiDB-lite"/>
    </source>
</evidence>
<name>A0A0B1P4T6_UNCNE</name>
<feature type="region of interest" description="Disordered" evidence="2">
    <location>
        <begin position="499"/>
        <end position="531"/>
    </location>
</feature>
<keyword evidence="4" id="KW-1185">Reference proteome</keyword>
<dbReference type="HOGENOM" id="CLU_038480_0_0_1"/>
<organism evidence="3 4">
    <name type="scientific">Uncinula necator</name>
    <name type="common">Grape powdery mildew</name>
    <dbReference type="NCBI Taxonomy" id="52586"/>
    <lineage>
        <taxon>Eukaryota</taxon>
        <taxon>Fungi</taxon>
        <taxon>Dikarya</taxon>
        <taxon>Ascomycota</taxon>
        <taxon>Pezizomycotina</taxon>
        <taxon>Leotiomycetes</taxon>
        <taxon>Erysiphales</taxon>
        <taxon>Erysiphaceae</taxon>
        <taxon>Erysiphe</taxon>
    </lineage>
</organism>
<feature type="coiled-coil region" evidence="1">
    <location>
        <begin position="79"/>
        <end position="140"/>
    </location>
</feature>
<evidence type="ECO:0000313" key="3">
    <source>
        <dbReference type="EMBL" id="KHJ32320.1"/>
    </source>
</evidence>
<evidence type="ECO:0008006" key="5">
    <source>
        <dbReference type="Google" id="ProtNLM"/>
    </source>
</evidence>
<dbReference type="AlphaFoldDB" id="A0A0B1P4T6"/>
<accession>A0A0B1P4T6</accession>
<proteinExistence type="predicted"/>
<feature type="region of interest" description="Disordered" evidence="2">
    <location>
        <begin position="410"/>
        <end position="456"/>
    </location>
</feature>
<feature type="compositionally biased region" description="Basic residues" evidence="2">
    <location>
        <begin position="410"/>
        <end position="425"/>
    </location>
</feature>
<protein>
    <recommendedName>
        <fullName evidence="5">CCHC-type domain-containing protein</fullName>
    </recommendedName>
</protein>
<comment type="caution">
    <text evidence="3">The sequence shown here is derived from an EMBL/GenBank/DDBJ whole genome shotgun (WGS) entry which is preliminary data.</text>
</comment>
<dbReference type="OMA" id="ENEHYNI"/>